<dbReference type="EMBL" id="JANHOG010001351">
    <property type="protein sequence ID" value="KAJ3538523.1"/>
    <property type="molecule type" value="Genomic_DNA"/>
</dbReference>
<reference evidence="1" key="1">
    <citation type="submission" date="2022-07" db="EMBL/GenBank/DDBJ databases">
        <title>Genome Sequence of Phlebia brevispora.</title>
        <authorList>
            <person name="Buettner E."/>
        </authorList>
    </citation>
    <scope>NUCLEOTIDE SEQUENCE</scope>
    <source>
        <strain evidence="1">MPL23</strain>
    </source>
</reference>
<keyword evidence="2" id="KW-1185">Reference proteome</keyword>
<evidence type="ECO:0000313" key="2">
    <source>
        <dbReference type="Proteomes" id="UP001148662"/>
    </source>
</evidence>
<name>A0ACC1SFB1_9APHY</name>
<evidence type="ECO:0000313" key="1">
    <source>
        <dbReference type="EMBL" id="KAJ3538523.1"/>
    </source>
</evidence>
<comment type="caution">
    <text evidence="1">The sequence shown here is derived from an EMBL/GenBank/DDBJ whole genome shotgun (WGS) entry which is preliminary data.</text>
</comment>
<sequence>MANSTATSTSTVVVDDYSNSTALHYSGNWTHLYNIGGALNGTLSYATTDGASVVFTFNGTEIVVAGAVTPVNGTLPATSIYSIDGTVLESYTAPANITDEETGVPFFLAKSLSSGLHQLVINVTHVTDDAPYLLDYIAYIPFGAAQPTSTPSLSASLYIPSYTGTPPSDSSAKPVGAIIGGVIGGVALLLFAAAALWFLRRRHAKNQPYFYEPNPTAMPQDDVDAEPKEPVPENISPFLTTTPDPLLLLPPVIHASSSGIHLGHAPSLVSLATQGGGSIRHEDSGLRFTSSPEPIHPGLAEPSDVLDEIPPEYTELYRERVSTAERASVCSVEYEAVLPYGRKLRDVDGIGPPEALHATHHTPLAKQHFPLSGFEPYKLAWISTHAAYPIRLKHLAARREMRLPHLNFARYTFGGFSDAIFVDDSNGYFGEDGLSFDGPWQESQLFGALGGTVSVAQANSSNVSFKFNGTAVAVVGATTPNEIIGRSTYTLDGNFQATYPPTRLPDAPAQSDVLQRELSHAGAAYIGHQCHALPRGDIPTGLYRLSAIRPDYDVSCQPGHDVFIVADWSSGYEHVSVHFEYSLVHQHLLVYIYYLFRRQCDGLVLQSSCDALGLCHAVQRDIRTLTPHTHCCCS</sequence>
<organism evidence="1 2">
    <name type="scientific">Phlebia brevispora</name>
    <dbReference type="NCBI Taxonomy" id="194682"/>
    <lineage>
        <taxon>Eukaryota</taxon>
        <taxon>Fungi</taxon>
        <taxon>Dikarya</taxon>
        <taxon>Basidiomycota</taxon>
        <taxon>Agaricomycotina</taxon>
        <taxon>Agaricomycetes</taxon>
        <taxon>Polyporales</taxon>
        <taxon>Meruliaceae</taxon>
        <taxon>Phlebia</taxon>
    </lineage>
</organism>
<protein>
    <submittedName>
        <fullName evidence="1">Uncharacterized protein</fullName>
    </submittedName>
</protein>
<gene>
    <name evidence="1" type="ORF">NM688_g6511</name>
</gene>
<dbReference type="Proteomes" id="UP001148662">
    <property type="component" value="Unassembled WGS sequence"/>
</dbReference>
<accession>A0ACC1SFB1</accession>
<proteinExistence type="predicted"/>